<dbReference type="Proteomes" id="UP000199184">
    <property type="component" value="Unassembled WGS sequence"/>
</dbReference>
<sequence>MSEIREHMKIIGKDGAHVGTVDRVEGNRIKLTRKDSPEGHKDHHHYIDMKYVGAVEGDVVKLSMNADAVPKTEAA</sequence>
<protein>
    <recommendedName>
        <fullName evidence="3">DUF2171 domain-containing protein</fullName>
    </recommendedName>
</protein>
<dbReference type="GeneID" id="92967242"/>
<accession>A0A1C3W0J6</accession>
<evidence type="ECO:0008006" key="3">
    <source>
        <dbReference type="Google" id="ProtNLM"/>
    </source>
</evidence>
<organism evidence="1 2">
    <name type="scientific">Bradyrhizobium shewense</name>
    <dbReference type="NCBI Taxonomy" id="1761772"/>
    <lineage>
        <taxon>Bacteria</taxon>
        <taxon>Pseudomonadati</taxon>
        <taxon>Pseudomonadota</taxon>
        <taxon>Alphaproteobacteria</taxon>
        <taxon>Hyphomicrobiales</taxon>
        <taxon>Nitrobacteraceae</taxon>
        <taxon>Bradyrhizobium</taxon>
    </lineage>
</organism>
<keyword evidence="2" id="KW-1185">Reference proteome</keyword>
<dbReference type="AlphaFoldDB" id="A0A1C3W0J6"/>
<proteinExistence type="predicted"/>
<gene>
    <name evidence="1" type="ORF">GA0061098_1006110</name>
</gene>
<reference evidence="2" key="1">
    <citation type="submission" date="2016-08" db="EMBL/GenBank/DDBJ databases">
        <authorList>
            <person name="Varghese N."/>
            <person name="Submissions Spin"/>
        </authorList>
    </citation>
    <scope>NUCLEOTIDE SEQUENCE [LARGE SCALE GENOMIC DNA]</scope>
    <source>
        <strain evidence="2">ERR11</strain>
    </source>
</reference>
<name>A0A1C3W0J6_9BRAD</name>
<dbReference type="Pfam" id="PF09939">
    <property type="entry name" value="DUF2171"/>
    <property type="match status" value="1"/>
</dbReference>
<dbReference type="InterPro" id="IPR018684">
    <property type="entry name" value="DUF2171"/>
</dbReference>
<evidence type="ECO:0000313" key="2">
    <source>
        <dbReference type="Proteomes" id="UP000199184"/>
    </source>
</evidence>
<dbReference type="EMBL" id="FMAI01000006">
    <property type="protein sequence ID" value="SCB33354.1"/>
    <property type="molecule type" value="Genomic_DNA"/>
</dbReference>
<evidence type="ECO:0000313" key="1">
    <source>
        <dbReference type="EMBL" id="SCB33354.1"/>
    </source>
</evidence>
<dbReference type="RefSeq" id="WP_028144728.1">
    <property type="nucleotide sequence ID" value="NZ_FMAI01000006.1"/>
</dbReference>